<evidence type="ECO:0000256" key="10">
    <source>
        <dbReference type="ARBA" id="ARBA00032441"/>
    </source>
</evidence>
<dbReference type="GO" id="GO:0005524">
    <property type="term" value="F:ATP binding"/>
    <property type="evidence" value="ECO:0007669"/>
    <property type="project" value="UniProtKB-KW"/>
</dbReference>
<evidence type="ECO:0000256" key="8">
    <source>
        <dbReference type="ARBA" id="ARBA00022840"/>
    </source>
</evidence>
<keyword evidence="4" id="KW-0963">Cytoplasm</keyword>
<comment type="caution">
    <text evidence="11">The sequence shown here is derived from an EMBL/GenBank/DDBJ whole genome shotgun (WGS) entry which is preliminary data.</text>
</comment>
<evidence type="ECO:0000256" key="4">
    <source>
        <dbReference type="ARBA" id="ARBA00022490"/>
    </source>
</evidence>
<sequence>MNEIYTIHTHSAEETKEVAKRLGALLEPNDLLTLEGDLGAGKTTFTKGLGVGLGVTRTISSPTFTIVKEYEGRMPLYHLDVYRLEDSDEDIGFDEYFEGEGVCVVEWAQFIEDYLPDDRLDLHLFYNEEDHRTIQLTPHGERYERLCKELVK</sequence>
<gene>
    <name evidence="11" type="ORF">N780_07560</name>
</gene>
<dbReference type="NCBIfam" id="TIGR00150">
    <property type="entry name" value="T6A_YjeE"/>
    <property type="match status" value="1"/>
</dbReference>
<name>A0A0A2UNU4_9BACI</name>
<dbReference type="Proteomes" id="UP000030153">
    <property type="component" value="Unassembled WGS sequence"/>
</dbReference>
<evidence type="ECO:0000313" key="12">
    <source>
        <dbReference type="Proteomes" id="UP000030153"/>
    </source>
</evidence>
<dbReference type="STRING" id="1385513.N780_07560"/>
<dbReference type="GO" id="GO:0002949">
    <property type="term" value="P:tRNA threonylcarbamoyladenosine modification"/>
    <property type="evidence" value="ECO:0007669"/>
    <property type="project" value="InterPro"/>
</dbReference>
<reference evidence="11 12" key="1">
    <citation type="submission" date="2013-08" db="EMBL/GenBank/DDBJ databases">
        <title>Genome of Pontibacillus chungwhensis.</title>
        <authorList>
            <person name="Wang Q."/>
            <person name="Wang G."/>
        </authorList>
    </citation>
    <scope>NUCLEOTIDE SEQUENCE [LARGE SCALE GENOMIC DNA]</scope>
    <source>
        <strain evidence="11 12">BH030062</strain>
    </source>
</reference>
<keyword evidence="9" id="KW-0460">Magnesium</keyword>
<accession>A0A0A2UNU4</accession>
<dbReference type="PANTHER" id="PTHR33540:SF2">
    <property type="entry name" value="TRNA THREONYLCARBAMOYLADENOSINE BIOSYNTHESIS PROTEIN TSAE"/>
    <property type="match status" value="1"/>
</dbReference>
<dbReference type="eggNOG" id="COG0802">
    <property type="taxonomic scope" value="Bacteria"/>
</dbReference>
<dbReference type="SUPFAM" id="SSF52540">
    <property type="entry name" value="P-loop containing nucleoside triphosphate hydrolases"/>
    <property type="match status" value="1"/>
</dbReference>
<dbReference type="Gene3D" id="3.40.50.300">
    <property type="entry name" value="P-loop containing nucleotide triphosphate hydrolases"/>
    <property type="match status" value="1"/>
</dbReference>
<evidence type="ECO:0000256" key="1">
    <source>
        <dbReference type="ARBA" id="ARBA00004496"/>
    </source>
</evidence>
<keyword evidence="7" id="KW-0547">Nucleotide-binding</keyword>
<keyword evidence="5" id="KW-0819">tRNA processing</keyword>
<comment type="subcellular location">
    <subcellularLocation>
        <location evidence="1">Cytoplasm</location>
    </subcellularLocation>
</comment>
<dbReference type="RefSeq" id="WP_036786949.1">
    <property type="nucleotide sequence ID" value="NZ_AVBG01000018.1"/>
</dbReference>
<organism evidence="11 12">
    <name type="scientific">Pontibacillus chungwhensis BH030062</name>
    <dbReference type="NCBI Taxonomy" id="1385513"/>
    <lineage>
        <taxon>Bacteria</taxon>
        <taxon>Bacillati</taxon>
        <taxon>Bacillota</taxon>
        <taxon>Bacilli</taxon>
        <taxon>Bacillales</taxon>
        <taxon>Bacillaceae</taxon>
        <taxon>Pontibacillus</taxon>
    </lineage>
</organism>
<protein>
    <recommendedName>
        <fullName evidence="3">tRNA threonylcarbamoyladenosine biosynthesis protein TsaE</fullName>
    </recommendedName>
    <alternativeName>
        <fullName evidence="10">t(6)A37 threonylcarbamoyladenosine biosynthesis protein TsaE</fullName>
    </alternativeName>
</protein>
<dbReference type="GO" id="GO:0046872">
    <property type="term" value="F:metal ion binding"/>
    <property type="evidence" value="ECO:0007669"/>
    <property type="project" value="UniProtKB-KW"/>
</dbReference>
<comment type="similarity">
    <text evidence="2">Belongs to the TsaE family.</text>
</comment>
<keyword evidence="8 11" id="KW-0067">ATP-binding</keyword>
<dbReference type="GO" id="GO:0005737">
    <property type="term" value="C:cytoplasm"/>
    <property type="evidence" value="ECO:0007669"/>
    <property type="project" value="UniProtKB-SubCell"/>
</dbReference>
<proteinExistence type="inferred from homology"/>
<dbReference type="OrthoDB" id="9815896at2"/>
<dbReference type="InterPro" id="IPR003442">
    <property type="entry name" value="T6A_TsaE"/>
</dbReference>
<dbReference type="AlphaFoldDB" id="A0A0A2UNU4"/>
<evidence type="ECO:0000256" key="3">
    <source>
        <dbReference type="ARBA" id="ARBA00019010"/>
    </source>
</evidence>
<evidence type="ECO:0000256" key="5">
    <source>
        <dbReference type="ARBA" id="ARBA00022694"/>
    </source>
</evidence>
<dbReference type="EMBL" id="AVBG01000018">
    <property type="protein sequence ID" value="KGP89937.1"/>
    <property type="molecule type" value="Genomic_DNA"/>
</dbReference>
<evidence type="ECO:0000256" key="9">
    <source>
        <dbReference type="ARBA" id="ARBA00022842"/>
    </source>
</evidence>
<keyword evidence="12" id="KW-1185">Reference proteome</keyword>
<evidence type="ECO:0000256" key="6">
    <source>
        <dbReference type="ARBA" id="ARBA00022723"/>
    </source>
</evidence>
<keyword evidence="6" id="KW-0479">Metal-binding</keyword>
<dbReference type="PANTHER" id="PTHR33540">
    <property type="entry name" value="TRNA THREONYLCARBAMOYLADENOSINE BIOSYNTHESIS PROTEIN TSAE"/>
    <property type="match status" value="1"/>
</dbReference>
<evidence type="ECO:0000313" key="11">
    <source>
        <dbReference type="EMBL" id="KGP89937.1"/>
    </source>
</evidence>
<dbReference type="Pfam" id="PF02367">
    <property type="entry name" value="TsaE"/>
    <property type="match status" value="1"/>
</dbReference>
<dbReference type="InterPro" id="IPR027417">
    <property type="entry name" value="P-loop_NTPase"/>
</dbReference>
<dbReference type="FunFam" id="3.40.50.300:FF:000777">
    <property type="entry name" value="tRNA (N6-adenosine(37)-N6)-threonylcarbamoyltransferase complex ATPase TsaE"/>
    <property type="match status" value="1"/>
</dbReference>
<evidence type="ECO:0000256" key="7">
    <source>
        <dbReference type="ARBA" id="ARBA00022741"/>
    </source>
</evidence>
<evidence type="ECO:0000256" key="2">
    <source>
        <dbReference type="ARBA" id="ARBA00007599"/>
    </source>
</evidence>